<reference evidence="1 2" key="1">
    <citation type="submission" date="2020-09" db="EMBL/GenBank/DDBJ databases">
        <title>Mannheimia bovis sp.nov., isolated from a cow.</title>
        <authorList>
            <person name="Li F."/>
        </authorList>
    </citation>
    <scope>NUCLEOTIDE SEQUENCE [LARGE SCALE GENOMIC DNA]</scope>
    <source>
        <strain evidence="1 2">ZY190616</strain>
    </source>
</reference>
<dbReference type="GO" id="GO:0016740">
    <property type="term" value="F:transferase activity"/>
    <property type="evidence" value="ECO:0007669"/>
    <property type="project" value="UniProtKB-KW"/>
</dbReference>
<dbReference type="GO" id="GO:0002143">
    <property type="term" value="P:tRNA wobble position uridine thiolation"/>
    <property type="evidence" value="ECO:0007669"/>
    <property type="project" value="InterPro"/>
</dbReference>
<dbReference type="GO" id="GO:1990228">
    <property type="term" value="C:sulfurtransferase complex"/>
    <property type="evidence" value="ECO:0007669"/>
    <property type="project" value="TreeGrafter"/>
</dbReference>
<protein>
    <submittedName>
        <fullName evidence="1">Sulfurtransferase complex subunit TusB</fullName>
    </submittedName>
</protein>
<proteinExistence type="predicted"/>
<dbReference type="KEGG" id="mbos:ICJ55_01730"/>
<keyword evidence="1" id="KW-0808">Transferase</keyword>
<dbReference type="AlphaFoldDB" id="A0A7H1C3E6"/>
<dbReference type="PANTHER" id="PTHR37526">
    <property type="entry name" value="PROTEIN TUSB"/>
    <property type="match status" value="1"/>
</dbReference>
<dbReference type="NCBIfam" id="TIGR03011">
    <property type="entry name" value="sulf_tusB_dsrH"/>
    <property type="match status" value="1"/>
</dbReference>
<gene>
    <name evidence="1" type="primary">dsrH</name>
    <name evidence="1" type="ORF">ICJ55_01730</name>
</gene>
<dbReference type="InterPro" id="IPR027396">
    <property type="entry name" value="DsrEFH-like"/>
</dbReference>
<accession>A0A7H1C3E6</accession>
<keyword evidence="2" id="KW-1185">Reference proteome</keyword>
<evidence type="ECO:0000313" key="1">
    <source>
        <dbReference type="EMBL" id="QNS15501.1"/>
    </source>
</evidence>
<dbReference type="Pfam" id="PF04077">
    <property type="entry name" value="DsrH"/>
    <property type="match status" value="1"/>
</dbReference>
<dbReference type="SUPFAM" id="SSF75169">
    <property type="entry name" value="DsrEFH-like"/>
    <property type="match status" value="1"/>
</dbReference>
<dbReference type="Gene3D" id="3.40.1260.10">
    <property type="entry name" value="DsrEFH-like"/>
    <property type="match status" value="1"/>
</dbReference>
<name>A0A7H1C3E6_9PAST</name>
<dbReference type="PANTHER" id="PTHR37526:SF1">
    <property type="entry name" value="PROTEIN TUSB"/>
    <property type="match status" value="1"/>
</dbReference>
<dbReference type="InterPro" id="IPR007215">
    <property type="entry name" value="Sulphur_relay_TusB/DsrH"/>
</dbReference>
<organism evidence="1 2">
    <name type="scientific">Mannheimia bovis</name>
    <dbReference type="NCBI Taxonomy" id="2770636"/>
    <lineage>
        <taxon>Bacteria</taxon>
        <taxon>Pseudomonadati</taxon>
        <taxon>Pseudomonadota</taxon>
        <taxon>Gammaproteobacteria</taxon>
        <taxon>Pasteurellales</taxon>
        <taxon>Pasteurellaceae</taxon>
        <taxon>Mannheimia</taxon>
    </lineage>
</organism>
<evidence type="ECO:0000313" key="2">
    <source>
        <dbReference type="Proteomes" id="UP000576260"/>
    </source>
</evidence>
<dbReference type="RefSeq" id="WP_188157070.1">
    <property type="nucleotide sequence ID" value="NZ_CP061280.1"/>
</dbReference>
<dbReference type="EMBL" id="CP061280">
    <property type="protein sequence ID" value="QNS15501.1"/>
    <property type="molecule type" value="Genomic_DNA"/>
</dbReference>
<dbReference type="Proteomes" id="UP000576260">
    <property type="component" value="Chromosome"/>
</dbReference>
<sequence>MLYTLSNAQYDDETLSLLNHLNENDAVVLWQDGVLQAVKNPQFFANLPRCYLLERDVIARGLQQSLFEFRTISLAELVKLTEVYFPQIAL</sequence>